<dbReference type="PIRSF" id="PIRSF002741">
    <property type="entry name" value="MppA"/>
    <property type="match status" value="1"/>
</dbReference>
<evidence type="ECO:0000259" key="2">
    <source>
        <dbReference type="Pfam" id="PF00496"/>
    </source>
</evidence>
<sequence length="520" mass="58254">MNRKFFSSLSILILSLVVILAGCSSSSTSPGSSSRSSKFVYGINGDPGNSVNVISTSDRFGLMEIKAIYSPLYMYNGKNNVKYFLAKSMTPSKDLLTYTAKLRKGVKWHDGKPFTADDVVFTYQQMLNKSAGGWARSQLIFDNKPIQVKKVDDYTVKFILPKVSMGAIEALGNIFIMPKHIYEGEKNIATSAKNAHPIGTGPYKFGSYKAGQNVTFERNNDYFLGKPNIKTIVYRIIEDQNTANLALQNGEINAFVVQPADIGKFDKSKIKIVPYDEGRVGYMAFNLASKPVQSKQVRQAIAYALNREEMVKASYLSSKYAKPVYSFLPSTATYQTDHVNHYDHNVKKAKQLLAKSGVKKLTLRLAYTGNDPFQQKQAAVMQQNLKDAGITLKLVGMDGPALSQKLYKTQTDFDMYLNGYIMGIDPDTFNGLFTTGSTHNYMHYSNPTVDRLFNEGRIERDDQKRKQIYEKIQQLISDDAAFYPIVSNKRILAIDSNIKGIDEAGLVPVYTFEDMSKLSY</sequence>
<dbReference type="InterPro" id="IPR039424">
    <property type="entry name" value="SBP_5"/>
</dbReference>
<dbReference type="SUPFAM" id="SSF53850">
    <property type="entry name" value="Periplasmic binding protein-like II"/>
    <property type="match status" value="1"/>
</dbReference>
<dbReference type="GO" id="GO:0015833">
    <property type="term" value="P:peptide transport"/>
    <property type="evidence" value="ECO:0007669"/>
    <property type="project" value="TreeGrafter"/>
</dbReference>
<feature type="chain" id="PRO_5039135914" evidence="1">
    <location>
        <begin position="30"/>
        <end position="520"/>
    </location>
</feature>
<dbReference type="InterPro" id="IPR000914">
    <property type="entry name" value="SBP_5_dom"/>
</dbReference>
<dbReference type="OrthoDB" id="9796817at2"/>
<comment type="caution">
    <text evidence="3">The sequence shown here is derived from an EMBL/GenBank/DDBJ whole genome shotgun (WGS) entry which is preliminary data.</text>
</comment>
<reference evidence="3 4" key="1">
    <citation type="submission" date="2019-11" db="EMBL/GenBank/DDBJ databases">
        <title>Terrilactibacillus tamarindus sp. nov. BCM23-1 isolated from bark of Tamarindus indica.</title>
        <authorList>
            <person name="Kingkaew E."/>
            <person name="Tanasupawat S."/>
        </authorList>
    </citation>
    <scope>NUCLEOTIDE SEQUENCE [LARGE SCALE GENOMIC DNA]</scope>
    <source>
        <strain evidence="3 4">BCM23-1</strain>
    </source>
</reference>
<dbReference type="Gene3D" id="3.90.76.10">
    <property type="entry name" value="Dipeptide-binding Protein, Domain 1"/>
    <property type="match status" value="1"/>
</dbReference>
<dbReference type="GO" id="GO:0042597">
    <property type="term" value="C:periplasmic space"/>
    <property type="evidence" value="ECO:0007669"/>
    <property type="project" value="UniProtKB-ARBA"/>
</dbReference>
<dbReference type="InterPro" id="IPR030678">
    <property type="entry name" value="Peptide/Ni-bd"/>
</dbReference>
<gene>
    <name evidence="3" type="ORF">GMB86_10235</name>
</gene>
<evidence type="ECO:0000313" key="3">
    <source>
        <dbReference type="EMBL" id="MTT32383.1"/>
    </source>
</evidence>
<dbReference type="Gene3D" id="3.40.190.10">
    <property type="entry name" value="Periplasmic binding protein-like II"/>
    <property type="match status" value="1"/>
</dbReference>
<dbReference type="CDD" id="cd00995">
    <property type="entry name" value="PBP2_NikA_DppA_OppA_like"/>
    <property type="match status" value="1"/>
</dbReference>
<dbReference type="PROSITE" id="PS51257">
    <property type="entry name" value="PROKAR_LIPOPROTEIN"/>
    <property type="match status" value="1"/>
</dbReference>
<protein>
    <submittedName>
        <fullName evidence="3">ABC transporter substrate-binding protein</fullName>
    </submittedName>
</protein>
<keyword evidence="4" id="KW-1185">Reference proteome</keyword>
<evidence type="ECO:0000313" key="4">
    <source>
        <dbReference type="Proteomes" id="UP000440978"/>
    </source>
</evidence>
<dbReference type="PANTHER" id="PTHR30290">
    <property type="entry name" value="PERIPLASMIC BINDING COMPONENT OF ABC TRANSPORTER"/>
    <property type="match status" value="1"/>
</dbReference>
<dbReference type="PANTHER" id="PTHR30290:SF59">
    <property type="entry name" value="OLIGOPEPTIDE ABC TRANSPORTER,SUBSTRATE-BINDING PROTEIN"/>
    <property type="match status" value="1"/>
</dbReference>
<dbReference type="GO" id="GO:0043190">
    <property type="term" value="C:ATP-binding cassette (ABC) transporter complex"/>
    <property type="evidence" value="ECO:0007669"/>
    <property type="project" value="InterPro"/>
</dbReference>
<dbReference type="GO" id="GO:1904680">
    <property type="term" value="F:peptide transmembrane transporter activity"/>
    <property type="evidence" value="ECO:0007669"/>
    <property type="project" value="TreeGrafter"/>
</dbReference>
<dbReference type="Pfam" id="PF00496">
    <property type="entry name" value="SBP_bac_5"/>
    <property type="match status" value="1"/>
</dbReference>
<dbReference type="EMBL" id="WNHB01000015">
    <property type="protein sequence ID" value="MTT32383.1"/>
    <property type="molecule type" value="Genomic_DNA"/>
</dbReference>
<keyword evidence="1" id="KW-0732">Signal</keyword>
<organism evidence="3 4">
    <name type="scientific">Terrilactibacillus tamarindi</name>
    <dbReference type="NCBI Taxonomy" id="2599694"/>
    <lineage>
        <taxon>Bacteria</taxon>
        <taxon>Bacillati</taxon>
        <taxon>Bacillota</taxon>
        <taxon>Bacilli</taxon>
        <taxon>Bacillales</taxon>
        <taxon>Bacillaceae</taxon>
        <taxon>Terrilactibacillus</taxon>
    </lineage>
</organism>
<evidence type="ECO:0000256" key="1">
    <source>
        <dbReference type="SAM" id="SignalP"/>
    </source>
</evidence>
<proteinExistence type="predicted"/>
<feature type="signal peptide" evidence="1">
    <location>
        <begin position="1"/>
        <end position="29"/>
    </location>
</feature>
<feature type="domain" description="Solute-binding protein family 5" evidence="2">
    <location>
        <begin position="81"/>
        <end position="437"/>
    </location>
</feature>
<dbReference type="FunFam" id="3.90.76.10:FF:000004">
    <property type="entry name" value="Peptide ABC transporter substrate-binding protein"/>
    <property type="match status" value="1"/>
</dbReference>
<dbReference type="AlphaFoldDB" id="A0A6N8CTK4"/>
<dbReference type="RefSeq" id="WP_155219389.1">
    <property type="nucleotide sequence ID" value="NZ_WNHB01000015.1"/>
</dbReference>
<dbReference type="Proteomes" id="UP000440978">
    <property type="component" value="Unassembled WGS sequence"/>
</dbReference>
<name>A0A6N8CTK4_9BACI</name>
<accession>A0A6N8CTK4</accession>
<dbReference type="Gene3D" id="3.10.105.10">
    <property type="entry name" value="Dipeptide-binding Protein, Domain 3"/>
    <property type="match status" value="1"/>
</dbReference>